<sequence>MQKSYIRAAKKPTLESFWVGREAKSLSPTITFGFEDETNIQYPYCDALEIQILIAINVIKRMLVDNESLVNILFGSAFNQIEVDHPWTPISESLYGFTGTTSSSGERSHSQWKSEKNR</sequence>
<protein>
    <submittedName>
        <fullName evidence="2">Uncharacterized protein</fullName>
    </submittedName>
</protein>
<feature type="compositionally biased region" description="Basic and acidic residues" evidence="1">
    <location>
        <begin position="106"/>
        <end position="118"/>
    </location>
</feature>
<proteinExistence type="predicted"/>
<accession>A0ABD1Q538</accession>
<keyword evidence="3" id="KW-1185">Reference proteome</keyword>
<dbReference type="Proteomes" id="UP001604336">
    <property type="component" value="Unassembled WGS sequence"/>
</dbReference>
<dbReference type="AlphaFoldDB" id="A0ABD1Q538"/>
<reference evidence="3" key="1">
    <citation type="submission" date="2024-07" db="EMBL/GenBank/DDBJ databases">
        <title>Two chromosome-level genome assemblies of Korean endemic species Abeliophyllum distichum and Forsythia ovata (Oleaceae).</title>
        <authorList>
            <person name="Jang H."/>
        </authorList>
    </citation>
    <scope>NUCLEOTIDE SEQUENCE [LARGE SCALE GENOMIC DNA]</scope>
</reference>
<gene>
    <name evidence="2" type="ORF">Adt_39448</name>
</gene>
<evidence type="ECO:0000313" key="2">
    <source>
        <dbReference type="EMBL" id="KAL2471312.1"/>
    </source>
</evidence>
<comment type="caution">
    <text evidence="2">The sequence shown here is derived from an EMBL/GenBank/DDBJ whole genome shotgun (WGS) entry which is preliminary data.</text>
</comment>
<feature type="region of interest" description="Disordered" evidence="1">
    <location>
        <begin position="99"/>
        <end position="118"/>
    </location>
</feature>
<dbReference type="EMBL" id="JBFOLK010000012">
    <property type="protein sequence ID" value="KAL2471312.1"/>
    <property type="molecule type" value="Genomic_DNA"/>
</dbReference>
<evidence type="ECO:0000256" key="1">
    <source>
        <dbReference type="SAM" id="MobiDB-lite"/>
    </source>
</evidence>
<organism evidence="2 3">
    <name type="scientific">Abeliophyllum distichum</name>
    <dbReference type="NCBI Taxonomy" id="126358"/>
    <lineage>
        <taxon>Eukaryota</taxon>
        <taxon>Viridiplantae</taxon>
        <taxon>Streptophyta</taxon>
        <taxon>Embryophyta</taxon>
        <taxon>Tracheophyta</taxon>
        <taxon>Spermatophyta</taxon>
        <taxon>Magnoliopsida</taxon>
        <taxon>eudicotyledons</taxon>
        <taxon>Gunneridae</taxon>
        <taxon>Pentapetalae</taxon>
        <taxon>asterids</taxon>
        <taxon>lamiids</taxon>
        <taxon>Lamiales</taxon>
        <taxon>Oleaceae</taxon>
        <taxon>Forsythieae</taxon>
        <taxon>Abeliophyllum</taxon>
    </lineage>
</organism>
<name>A0ABD1Q538_9LAMI</name>
<evidence type="ECO:0000313" key="3">
    <source>
        <dbReference type="Proteomes" id="UP001604336"/>
    </source>
</evidence>